<feature type="domain" description="Rhodopsin" evidence="8">
    <location>
        <begin position="146"/>
        <end position="365"/>
    </location>
</feature>
<evidence type="ECO:0000313" key="10">
    <source>
        <dbReference type="Proteomes" id="UP000001056"/>
    </source>
</evidence>
<feature type="transmembrane region" description="Helical" evidence="7">
    <location>
        <begin position="363"/>
        <end position="385"/>
    </location>
</feature>
<keyword evidence="3 7" id="KW-1133">Transmembrane helix</keyword>
<feature type="compositionally biased region" description="Low complexity" evidence="6">
    <location>
        <begin position="519"/>
        <end position="541"/>
    </location>
</feature>
<feature type="transmembrane region" description="Helical" evidence="7">
    <location>
        <begin position="206"/>
        <end position="226"/>
    </location>
</feature>
<dbReference type="OrthoDB" id="5398233at2759"/>
<dbReference type="AlphaFoldDB" id="Q2H037"/>
<dbReference type="Proteomes" id="UP000001056">
    <property type="component" value="Unassembled WGS sequence"/>
</dbReference>
<reference evidence="10" key="1">
    <citation type="journal article" date="2015" name="Genome Announc.">
        <title>Draft genome sequence of the cellulolytic fungus Chaetomium globosum.</title>
        <authorList>
            <person name="Cuomo C.A."/>
            <person name="Untereiner W.A."/>
            <person name="Ma L.-J."/>
            <person name="Grabherr M."/>
            <person name="Birren B.W."/>
        </authorList>
    </citation>
    <scope>NUCLEOTIDE SEQUENCE [LARGE SCALE GENOMIC DNA]</scope>
    <source>
        <strain evidence="10">ATCC 6205 / CBS 148.51 / DSM 1962 / NBRC 6347 / NRRL 1970</strain>
    </source>
</reference>
<feature type="transmembrane region" description="Helical" evidence="7">
    <location>
        <begin position="165"/>
        <end position="186"/>
    </location>
</feature>
<dbReference type="PANTHER" id="PTHR33048:SF19">
    <property type="entry name" value="MEMBRANE PROTEIN PTH11-LIKE, PUTATIVE (AFU_ORTHOLOGUE AFUA_1G14080)-RELATED"/>
    <property type="match status" value="1"/>
</dbReference>
<dbReference type="InterPro" id="IPR052337">
    <property type="entry name" value="SAT4-like"/>
</dbReference>
<evidence type="ECO:0000256" key="6">
    <source>
        <dbReference type="SAM" id="MobiDB-lite"/>
    </source>
</evidence>
<name>Q2H037_CHAGB</name>
<sequence length="651" mass="71288">MLTEYQHAPSLLGDVGLAWVTRDAAASQESPVIPGSRAHKKQHHQSDVIVPAAPLSYPRPWDDRGRTQKNHLTRCLEIPDSDRGNTTQPPPFLLAVQDDERGVPRALTASMALYSDPPPLRPFSEVKPTLLVCWWITSFCAVIIALRVIGRFIRSEKLFSEDKTAALALVPLFLRMGCVHVILIYGTNNVRLEGAELSDDELHNRSVASGLVLLSRVFYAATLWILKYAILEFFRRLNITWRRTYDLALMFIRGLLITTFIAVLISDVAECQPTYQYWQVLPDPGGQCRQGYAQLLTMAVCNVVTDLSLVMFPVPVILSSSMSAKRKLQLVLLFSLSIAPVIVTIYRVPHIINEQGSQQTRSLYASIELLFATAAANTLVLGSFVRDRGVKKRRFKYDSVAAVSADHSSASEFRRPTALRHWGSDEDLVRDLGLGVAPELRDAHPSPTENRQYIPAPRAAMHQDMNAWRFPGYDGPGLSRTSDDPAGDKSTRSDSTATHRRVSFFDYGGLLDDQPPPTATTIGTAPKLPRASSSLSGSDGSPMRRPEPAVPASGSGFRRGSAALLQDLGGFLVPPGAKGASRSSKPRTRSGSSLSPIKQARKEEESRSPPPQPRPSPPPPPSQPQGGDGEWTGEPRLMDVGGLLGTGEQRG</sequence>
<organism evidence="9 10">
    <name type="scientific">Chaetomium globosum (strain ATCC 6205 / CBS 148.51 / DSM 1962 / NBRC 6347 / NRRL 1970)</name>
    <name type="common">Soil fungus</name>
    <dbReference type="NCBI Taxonomy" id="306901"/>
    <lineage>
        <taxon>Eukaryota</taxon>
        <taxon>Fungi</taxon>
        <taxon>Dikarya</taxon>
        <taxon>Ascomycota</taxon>
        <taxon>Pezizomycotina</taxon>
        <taxon>Sordariomycetes</taxon>
        <taxon>Sordariomycetidae</taxon>
        <taxon>Sordariales</taxon>
        <taxon>Chaetomiaceae</taxon>
        <taxon>Chaetomium</taxon>
    </lineage>
</organism>
<gene>
    <name evidence="9" type="ORF">CHGG_04859</name>
</gene>
<dbReference type="Pfam" id="PF20684">
    <property type="entry name" value="Fung_rhodopsin"/>
    <property type="match status" value="1"/>
</dbReference>
<dbReference type="RefSeq" id="XP_001224073.1">
    <property type="nucleotide sequence ID" value="XM_001224072.1"/>
</dbReference>
<dbReference type="EMBL" id="CH408032">
    <property type="protein sequence ID" value="EAQ88240.1"/>
    <property type="molecule type" value="Genomic_DNA"/>
</dbReference>
<evidence type="ECO:0000313" key="9">
    <source>
        <dbReference type="EMBL" id="EAQ88240.1"/>
    </source>
</evidence>
<evidence type="ECO:0000256" key="4">
    <source>
        <dbReference type="ARBA" id="ARBA00023136"/>
    </source>
</evidence>
<feature type="transmembrane region" description="Helical" evidence="7">
    <location>
        <begin position="247"/>
        <end position="265"/>
    </location>
</feature>
<keyword evidence="2 7" id="KW-0812">Transmembrane</keyword>
<feature type="transmembrane region" description="Helical" evidence="7">
    <location>
        <begin position="292"/>
        <end position="318"/>
    </location>
</feature>
<evidence type="ECO:0000259" key="8">
    <source>
        <dbReference type="Pfam" id="PF20684"/>
    </source>
</evidence>
<dbReference type="InParanoid" id="Q2H037"/>
<comment type="subcellular location">
    <subcellularLocation>
        <location evidence="1">Membrane</location>
        <topology evidence="1">Multi-pass membrane protein</topology>
    </subcellularLocation>
</comment>
<feature type="compositionally biased region" description="Pro residues" evidence="6">
    <location>
        <begin position="608"/>
        <end position="623"/>
    </location>
</feature>
<dbReference type="InterPro" id="IPR049326">
    <property type="entry name" value="Rhodopsin_dom_fungi"/>
</dbReference>
<evidence type="ECO:0000256" key="7">
    <source>
        <dbReference type="SAM" id="Phobius"/>
    </source>
</evidence>
<dbReference type="PANTHER" id="PTHR33048">
    <property type="entry name" value="PTH11-LIKE INTEGRAL MEMBRANE PROTEIN (AFU_ORTHOLOGUE AFUA_5G11245)"/>
    <property type="match status" value="1"/>
</dbReference>
<keyword evidence="10" id="KW-1185">Reference proteome</keyword>
<dbReference type="VEuPathDB" id="FungiDB:CHGG_04859"/>
<evidence type="ECO:0000256" key="3">
    <source>
        <dbReference type="ARBA" id="ARBA00022989"/>
    </source>
</evidence>
<dbReference type="GO" id="GO:0016020">
    <property type="term" value="C:membrane"/>
    <property type="evidence" value="ECO:0007669"/>
    <property type="project" value="UniProtKB-SubCell"/>
</dbReference>
<evidence type="ECO:0000256" key="5">
    <source>
        <dbReference type="ARBA" id="ARBA00038359"/>
    </source>
</evidence>
<dbReference type="HOGENOM" id="CLU_019101_1_2_1"/>
<dbReference type="GeneID" id="4392804"/>
<evidence type="ECO:0000256" key="1">
    <source>
        <dbReference type="ARBA" id="ARBA00004141"/>
    </source>
</evidence>
<proteinExistence type="inferred from homology"/>
<comment type="similarity">
    <text evidence="5">Belongs to the SAT4 family.</text>
</comment>
<protein>
    <recommendedName>
        <fullName evidence="8">Rhodopsin domain-containing protein</fullName>
    </recommendedName>
</protein>
<dbReference type="STRING" id="306901.Q2H037"/>
<feature type="region of interest" description="Disordered" evidence="6">
    <location>
        <begin position="467"/>
        <end position="557"/>
    </location>
</feature>
<dbReference type="eggNOG" id="ENOG502RYRX">
    <property type="taxonomic scope" value="Eukaryota"/>
</dbReference>
<evidence type="ECO:0000256" key="2">
    <source>
        <dbReference type="ARBA" id="ARBA00022692"/>
    </source>
</evidence>
<keyword evidence="4 7" id="KW-0472">Membrane</keyword>
<feature type="region of interest" description="Disordered" evidence="6">
    <location>
        <begin position="573"/>
        <end position="651"/>
    </location>
</feature>
<accession>Q2H037</accession>
<dbReference type="OMA" id="SWWATGF"/>
<feature type="transmembrane region" description="Helical" evidence="7">
    <location>
        <begin position="134"/>
        <end position="153"/>
    </location>
</feature>
<feature type="compositionally biased region" description="Basic and acidic residues" evidence="6">
    <location>
        <begin position="481"/>
        <end position="492"/>
    </location>
</feature>
<feature type="transmembrane region" description="Helical" evidence="7">
    <location>
        <begin position="330"/>
        <end position="348"/>
    </location>
</feature>